<evidence type="ECO:0000313" key="3">
    <source>
        <dbReference type="Proteomes" id="UP001189429"/>
    </source>
</evidence>
<sequence length="91" mass="8928">MPRAGVSSGGSEAARTPLADPLKSGSDGPAAGGGAATASRLLALPTGARGCAPAPPGDASQDSDEEALHLCAQRALARPAGSPEPKRRRTE</sequence>
<feature type="region of interest" description="Disordered" evidence="1">
    <location>
        <begin position="1"/>
        <end position="66"/>
    </location>
</feature>
<proteinExistence type="predicted"/>
<keyword evidence="3" id="KW-1185">Reference proteome</keyword>
<evidence type="ECO:0000313" key="2">
    <source>
        <dbReference type="EMBL" id="CAK0881260.1"/>
    </source>
</evidence>
<accession>A0ABN9W921</accession>
<gene>
    <name evidence="2" type="ORF">PCOR1329_LOCUS64173</name>
</gene>
<comment type="caution">
    <text evidence="2">The sequence shown here is derived from an EMBL/GenBank/DDBJ whole genome shotgun (WGS) entry which is preliminary data.</text>
</comment>
<evidence type="ECO:0000256" key="1">
    <source>
        <dbReference type="SAM" id="MobiDB-lite"/>
    </source>
</evidence>
<feature type="non-terminal residue" evidence="2">
    <location>
        <position position="91"/>
    </location>
</feature>
<dbReference type="Proteomes" id="UP001189429">
    <property type="component" value="Unassembled WGS sequence"/>
</dbReference>
<name>A0ABN9W921_9DINO</name>
<organism evidence="2 3">
    <name type="scientific">Prorocentrum cordatum</name>
    <dbReference type="NCBI Taxonomy" id="2364126"/>
    <lineage>
        <taxon>Eukaryota</taxon>
        <taxon>Sar</taxon>
        <taxon>Alveolata</taxon>
        <taxon>Dinophyceae</taxon>
        <taxon>Prorocentrales</taxon>
        <taxon>Prorocentraceae</taxon>
        <taxon>Prorocentrum</taxon>
    </lineage>
</organism>
<protein>
    <submittedName>
        <fullName evidence="2">Uncharacterized protein</fullName>
    </submittedName>
</protein>
<dbReference type="EMBL" id="CAUYUJ010018171">
    <property type="protein sequence ID" value="CAK0881260.1"/>
    <property type="molecule type" value="Genomic_DNA"/>
</dbReference>
<reference evidence="2" key="1">
    <citation type="submission" date="2023-10" db="EMBL/GenBank/DDBJ databases">
        <authorList>
            <person name="Chen Y."/>
            <person name="Shah S."/>
            <person name="Dougan E. K."/>
            <person name="Thang M."/>
            <person name="Chan C."/>
        </authorList>
    </citation>
    <scope>NUCLEOTIDE SEQUENCE [LARGE SCALE GENOMIC DNA]</scope>
</reference>